<evidence type="ECO:0000313" key="7">
    <source>
        <dbReference type="EMBL" id="MBJ6749534.1"/>
    </source>
</evidence>
<dbReference type="SUPFAM" id="SSF54292">
    <property type="entry name" value="2Fe-2S ferredoxin-like"/>
    <property type="match status" value="1"/>
</dbReference>
<dbReference type="RefSeq" id="WP_199388069.1">
    <property type="nucleotide sequence ID" value="NZ_JAEMHL010000002.1"/>
</dbReference>
<protein>
    <submittedName>
        <fullName evidence="7">(2Fe-2S)-binding protein</fullName>
    </submittedName>
</protein>
<dbReference type="Pfam" id="PF13510">
    <property type="entry name" value="Fer2_4"/>
    <property type="match status" value="1"/>
</dbReference>
<keyword evidence="8" id="KW-1185">Reference proteome</keyword>
<dbReference type="Gene3D" id="3.30.70.20">
    <property type="match status" value="1"/>
</dbReference>
<keyword evidence="4" id="KW-0411">Iron-sulfur</keyword>
<dbReference type="PROSITE" id="PS51085">
    <property type="entry name" value="2FE2S_FER_2"/>
    <property type="match status" value="1"/>
</dbReference>
<feature type="domain" description="4Fe-4S ferredoxin-type" evidence="6">
    <location>
        <begin position="157"/>
        <end position="186"/>
    </location>
</feature>
<organism evidence="7 8">
    <name type="scientific">Geomonas anaerohicana</name>
    <dbReference type="NCBI Taxonomy" id="2798583"/>
    <lineage>
        <taxon>Bacteria</taxon>
        <taxon>Pseudomonadati</taxon>
        <taxon>Thermodesulfobacteriota</taxon>
        <taxon>Desulfuromonadia</taxon>
        <taxon>Geobacterales</taxon>
        <taxon>Geobacteraceae</taxon>
        <taxon>Geomonas</taxon>
    </lineage>
</organism>
<gene>
    <name evidence="7" type="ORF">JFN91_04855</name>
</gene>
<evidence type="ECO:0000259" key="5">
    <source>
        <dbReference type="PROSITE" id="PS51085"/>
    </source>
</evidence>
<dbReference type="CDD" id="cd00207">
    <property type="entry name" value="fer2"/>
    <property type="match status" value="1"/>
</dbReference>
<evidence type="ECO:0000313" key="8">
    <source>
        <dbReference type="Proteomes" id="UP000614714"/>
    </source>
</evidence>
<dbReference type="PANTHER" id="PTHR24960:SF84">
    <property type="entry name" value="HYDROGENASE SUBUNIT"/>
    <property type="match status" value="1"/>
</dbReference>
<accession>A0ABS0YBL6</accession>
<sequence length="215" mass="23384">MSEFVLQIDGKEVTAREGMTIVEAAKSVGIRIPTLCHHDQLEPYGACRICTVEAEANGRNQLVAACVYPAEKGMVVQTRTEKLAKIRKVLVEQMMAHAPDAPQLLELAEEYGADRDRFEKDPSFCILCGLCVRYCNEVKKKNAIGYIDRGPRREISFIPDVAGKECWDCKECFPLCPTSALQAAYVLTEALAAPPEEAAPEAGCACSCSCSGSCG</sequence>
<keyword evidence="3" id="KW-0408">Iron</keyword>
<evidence type="ECO:0000256" key="4">
    <source>
        <dbReference type="ARBA" id="ARBA00023014"/>
    </source>
</evidence>
<evidence type="ECO:0000256" key="1">
    <source>
        <dbReference type="ARBA" id="ARBA00022485"/>
    </source>
</evidence>
<dbReference type="InterPro" id="IPR017900">
    <property type="entry name" value="4Fe4S_Fe_S_CS"/>
</dbReference>
<dbReference type="SUPFAM" id="SSF54862">
    <property type="entry name" value="4Fe-4S ferredoxins"/>
    <property type="match status" value="1"/>
</dbReference>
<reference evidence="7 8" key="1">
    <citation type="submission" date="2020-12" db="EMBL/GenBank/DDBJ databases">
        <title>Geomonas sp. Red421, isolated from paddy soil.</title>
        <authorList>
            <person name="Xu Z."/>
            <person name="Zhang Z."/>
            <person name="Masuda Y."/>
            <person name="Itoh H."/>
            <person name="Senoo K."/>
        </authorList>
    </citation>
    <scope>NUCLEOTIDE SEQUENCE [LARGE SCALE GENOMIC DNA]</scope>
    <source>
        <strain evidence="7 8">Red421</strain>
    </source>
</reference>
<dbReference type="Pfam" id="PF12838">
    <property type="entry name" value="Fer4_7"/>
    <property type="match status" value="1"/>
</dbReference>
<evidence type="ECO:0000256" key="2">
    <source>
        <dbReference type="ARBA" id="ARBA00022723"/>
    </source>
</evidence>
<feature type="domain" description="2Fe-2S ferredoxin-type" evidence="5">
    <location>
        <begin position="2"/>
        <end position="82"/>
    </location>
</feature>
<evidence type="ECO:0000256" key="3">
    <source>
        <dbReference type="ARBA" id="ARBA00023004"/>
    </source>
</evidence>
<dbReference type="Proteomes" id="UP000614714">
    <property type="component" value="Unassembled WGS sequence"/>
</dbReference>
<evidence type="ECO:0000259" key="6">
    <source>
        <dbReference type="PROSITE" id="PS51379"/>
    </source>
</evidence>
<name>A0ABS0YBL6_9BACT</name>
<dbReference type="PROSITE" id="PS51379">
    <property type="entry name" value="4FE4S_FER_2"/>
    <property type="match status" value="2"/>
</dbReference>
<keyword evidence="1" id="KW-0004">4Fe-4S</keyword>
<dbReference type="InterPro" id="IPR050157">
    <property type="entry name" value="PSI_iron-sulfur_center"/>
</dbReference>
<dbReference type="InterPro" id="IPR001041">
    <property type="entry name" value="2Fe-2S_ferredoxin-type"/>
</dbReference>
<dbReference type="PANTHER" id="PTHR24960">
    <property type="entry name" value="PHOTOSYSTEM I IRON-SULFUR CENTER-RELATED"/>
    <property type="match status" value="1"/>
</dbReference>
<proteinExistence type="predicted"/>
<dbReference type="InterPro" id="IPR036010">
    <property type="entry name" value="2Fe-2S_ferredoxin-like_sf"/>
</dbReference>
<dbReference type="InterPro" id="IPR017896">
    <property type="entry name" value="4Fe4S_Fe-S-bd"/>
</dbReference>
<feature type="domain" description="4Fe-4S ferredoxin-type" evidence="6">
    <location>
        <begin position="116"/>
        <end position="149"/>
    </location>
</feature>
<comment type="caution">
    <text evidence="7">The sequence shown here is derived from an EMBL/GenBank/DDBJ whole genome shotgun (WGS) entry which is preliminary data.</text>
</comment>
<dbReference type="EMBL" id="JAEMHL010000002">
    <property type="protein sequence ID" value="MBJ6749534.1"/>
    <property type="molecule type" value="Genomic_DNA"/>
</dbReference>
<dbReference type="Gene3D" id="3.10.20.740">
    <property type="match status" value="1"/>
</dbReference>
<dbReference type="PROSITE" id="PS00198">
    <property type="entry name" value="4FE4S_FER_1"/>
    <property type="match status" value="1"/>
</dbReference>
<keyword evidence="2" id="KW-0479">Metal-binding</keyword>